<evidence type="ECO:0000313" key="2">
    <source>
        <dbReference type="Proteomes" id="UP000786811"/>
    </source>
</evidence>
<dbReference type="Proteomes" id="UP000786811">
    <property type="component" value="Unassembled WGS sequence"/>
</dbReference>
<keyword evidence="2" id="KW-1185">Reference proteome</keyword>
<name>A0A8J2HA57_COTCN</name>
<proteinExistence type="predicted"/>
<accession>A0A8J2HA57</accession>
<reference evidence="1" key="1">
    <citation type="submission" date="2021-04" db="EMBL/GenBank/DDBJ databases">
        <authorList>
            <person name="Chebbi M.A.C M."/>
        </authorList>
    </citation>
    <scope>NUCLEOTIDE SEQUENCE</scope>
</reference>
<protein>
    <submittedName>
        <fullName evidence="1">Uncharacterized protein</fullName>
    </submittedName>
</protein>
<evidence type="ECO:0000313" key="1">
    <source>
        <dbReference type="EMBL" id="CAG5083910.1"/>
    </source>
</evidence>
<dbReference type="EMBL" id="CAJNRD030001118">
    <property type="protein sequence ID" value="CAG5083910.1"/>
    <property type="molecule type" value="Genomic_DNA"/>
</dbReference>
<organism evidence="1 2">
    <name type="scientific">Cotesia congregata</name>
    <name type="common">Parasitoid wasp</name>
    <name type="synonym">Apanteles congregatus</name>
    <dbReference type="NCBI Taxonomy" id="51543"/>
    <lineage>
        <taxon>Eukaryota</taxon>
        <taxon>Metazoa</taxon>
        <taxon>Ecdysozoa</taxon>
        <taxon>Arthropoda</taxon>
        <taxon>Hexapoda</taxon>
        <taxon>Insecta</taxon>
        <taxon>Pterygota</taxon>
        <taxon>Neoptera</taxon>
        <taxon>Endopterygota</taxon>
        <taxon>Hymenoptera</taxon>
        <taxon>Apocrita</taxon>
        <taxon>Ichneumonoidea</taxon>
        <taxon>Braconidae</taxon>
        <taxon>Microgastrinae</taxon>
        <taxon>Cotesia</taxon>
    </lineage>
</organism>
<sequence length="88" mass="10014">MVPVVLEPARSSLSDPALATKALDRVRVRLYYSAQPKKYKRVPISKVYPPTVVAHDLMCPMRLARFDYTIQARDGETYEDLKELIGFG</sequence>
<dbReference type="AlphaFoldDB" id="A0A8J2HA57"/>
<gene>
    <name evidence="1" type="ORF">HICCMSTLAB_LOCUS3965</name>
</gene>
<comment type="caution">
    <text evidence="1">The sequence shown here is derived from an EMBL/GenBank/DDBJ whole genome shotgun (WGS) entry which is preliminary data.</text>
</comment>